<keyword evidence="3" id="KW-1185">Reference proteome</keyword>
<reference evidence="2 3" key="2">
    <citation type="submission" date="2018-11" db="EMBL/GenBank/DDBJ databases">
        <authorList>
            <consortium name="Pathogen Informatics"/>
        </authorList>
    </citation>
    <scope>NUCLEOTIDE SEQUENCE [LARGE SCALE GENOMIC DNA]</scope>
</reference>
<evidence type="ECO:0000313" key="3">
    <source>
        <dbReference type="Proteomes" id="UP000278807"/>
    </source>
</evidence>
<keyword evidence="1" id="KW-0472">Membrane</keyword>
<evidence type="ECO:0000256" key="1">
    <source>
        <dbReference type="SAM" id="Phobius"/>
    </source>
</evidence>
<name>A0A0R3T7K6_RODNA</name>
<evidence type="ECO:0000313" key="2">
    <source>
        <dbReference type="EMBL" id="VDN98902.1"/>
    </source>
</evidence>
<reference evidence="4" key="1">
    <citation type="submission" date="2017-02" db="UniProtKB">
        <authorList>
            <consortium name="WormBaseParasite"/>
        </authorList>
    </citation>
    <scope>IDENTIFICATION</scope>
</reference>
<organism evidence="4">
    <name type="scientific">Rodentolepis nana</name>
    <name type="common">Dwarf tapeworm</name>
    <name type="synonym">Hymenolepis nana</name>
    <dbReference type="NCBI Taxonomy" id="102285"/>
    <lineage>
        <taxon>Eukaryota</taxon>
        <taxon>Metazoa</taxon>
        <taxon>Spiralia</taxon>
        <taxon>Lophotrochozoa</taxon>
        <taxon>Platyhelminthes</taxon>
        <taxon>Cestoda</taxon>
        <taxon>Eucestoda</taxon>
        <taxon>Cyclophyllidea</taxon>
        <taxon>Hymenolepididae</taxon>
        <taxon>Rodentolepis</taxon>
    </lineage>
</organism>
<dbReference type="Proteomes" id="UP000278807">
    <property type="component" value="Unassembled WGS sequence"/>
</dbReference>
<sequence length="86" mass="10462">MSNSMLELRIICIQTRFRMLTSVFLALMTRRVHQSYLNGFALQMVMLTIEGMVVFPWWSRIVGTGVRWTRRRERRFCHRFVHAQIW</sequence>
<gene>
    <name evidence="2" type="ORF">HNAJ_LOCUS3043</name>
</gene>
<dbReference type="EMBL" id="UZAE01001666">
    <property type="protein sequence ID" value="VDN98902.1"/>
    <property type="molecule type" value="Genomic_DNA"/>
</dbReference>
<keyword evidence="1" id="KW-0812">Transmembrane</keyword>
<protein>
    <submittedName>
        <fullName evidence="4">Secreted protein</fullName>
    </submittedName>
</protein>
<proteinExistence type="predicted"/>
<feature type="transmembrane region" description="Helical" evidence="1">
    <location>
        <begin position="41"/>
        <end position="62"/>
    </location>
</feature>
<keyword evidence="1" id="KW-1133">Transmembrane helix</keyword>
<dbReference type="WBParaSite" id="HNAJ_0000304401-mRNA-1">
    <property type="protein sequence ID" value="HNAJ_0000304401-mRNA-1"/>
    <property type="gene ID" value="HNAJ_0000304401"/>
</dbReference>
<evidence type="ECO:0000313" key="4">
    <source>
        <dbReference type="WBParaSite" id="HNAJ_0000304401-mRNA-1"/>
    </source>
</evidence>
<accession>A0A0R3T7K6</accession>
<dbReference type="AlphaFoldDB" id="A0A0R3T7K6"/>